<organism evidence="1 2">
    <name type="scientific">Pangasius djambal</name>
    <dbReference type="NCBI Taxonomy" id="1691987"/>
    <lineage>
        <taxon>Eukaryota</taxon>
        <taxon>Metazoa</taxon>
        <taxon>Chordata</taxon>
        <taxon>Craniata</taxon>
        <taxon>Vertebrata</taxon>
        <taxon>Euteleostomi</taxon>
        <taxon>Actinopterygii</taxon>
        <taxon>Neopterygii</taxon>
        <taxon>Teleostei</taxon>
        <taxon>Ostariophysi</taxon>
        <taxon>Siluriformes</taxon>
        <taxon>Pangasiidae</taxon>
        <taxon>Pangasius</taxon>
    </lineage>
</organism>
<evidence type="ECO:0000313" key="1">
    <source>
        <dbReference type="EMBL" id="MCJ8749001.1"/>
    </source>
</evidence>
<proteinExistence type="predicted"/>
<reference evidence="1" key="1">
    <citation type="submission" date="2020-02" db="EMBL/GenBank/DDBJ databases">
        <title>Genome sequencing of the panga catfish, Pangasius djambal.</title>
        <authorList>
            <person name="Wen M."/>
            <person name="Zahm M."/>
            <person name="Roques C."/>
            <person name="Cabau C."/>
            <person name="Klopp C."/>
            <person name="Donnadieu C."/>
            <person name="Jouanno E."/>
            <person name="Avarre J.-C."/>
            <person name="Campet M."/>
            <person name="Ha T."/>
            <person name="Dugue R."/>
            <person name="Lampietro C."/>
            <person name="Louis A."/>
            <person name="Herpin A."/>
            <person name="Echchiki A."/>
            <person name="Berthelot C."/>
            <person name="Parey E."/>
            <person name="Roest-Crollius H."/>
            <person name="Braasch I."/>
            <person name="Postlethwait J.H."/>
            <person name="Bobe J."/>
            <person name="Montfort J."/>
            <person name="Bouchez O."/>
            <person name="Begum T."/>
            <person name="Schartl M."/>
            <person name="Gustiano R."/>
            <person name="Guiguen Y."/>
        </authorList>
    </citation>
    <scope>NUCLEOTIDE SEQUENCE</scope>
    <source>
        <strain evidence="1">Pdj_M5554</strain>
    </source>
</reference>
<comment type="caution">
    <text evidence="1">The sequence shown here is derived from an EMBL/GenBank/DDBJ whole genome shotgun (WGS) entry which is preliminary data.</text>
</comment>
<gene>
    <name evidence="1" type="ORF">PDJAM_G00171170</name>
</gene>
<dbReference type="Proteomes" id="UP000830395">
    <property type="component" value="Chromosome 28"/>
</dbReference>
<evidence type="ECO:0000313" key="2">
    <source>
        <dbReference type="Proteomes" id="UP000830395"/>
    </source>
</evidence>
<name>A0ACC5ZLR9_9TELE</name>
<dbReference type="EMBL" id="CM041002">
    <property type="protein sequence ID" value="MCJ8749001.1"/>
    <property type="molecule type" value="Genomic_DNA"/>
</dbReference>
<accession>A0ACC5ZLR9</accession>
<protein>
    <submittedName>
        <fullName evidence="1">Uncharacterized protein</fullName>
    </submittedName>
</protein>
<keyword evidence="2" id="KW-1185">Reference proteome</keyword>
<sequence length="308" mass="34095">MSTVLRCISSSDIKPCCISATHRFVKLFEAGDYEKAAYHAAMSPYGMLRNINVMEKFKAITAYEGVVPPLLLFFRYLMISAPPGKPLPEKLSLEGVRCALQHGYIELVTFGVSQHRLTYSEELGDLIFSHGHDDLRIVDTCLALAQTIYSACGVLRKTALSMCKRGLIASALDFIHCSKEFTLDDCMFVLRGLPSVALLRDFTQPCDSTPALMSVGFICHYLLNSDLEDLAFQLLEQIQAGGKGALEKTILEDETCSTESWSEIAARCEQTDRLDLAQDITSTLLLQDGAMRLSPGLDSAKLMEHVFM</sequence>